<dbReference type="GO" id="GO:0045053">
    <property type="term" value="P:protein retention in Golgi apparatus"/>
    <property type="evidence" value="ECO:0007669"/>
    <property type="project" value="TreeGrafter"/>
</dbReference>
<dbReference type="PANTHER" id="PTHR16166">
    <property type="entry name" value="VACUOLAR PROTEIN SORTING-ASSOCIATED PROTEIN VPS13"/>
    <property type="match status" value="1"/>
</dbReference>
<feature type="compositionally biased region" description="Acidic residues" evidence="1">
    <location>
        <begin position="452"/>
        <end position="463"/>
    </location>
</feature>
<name>A0A5E4QMM9_9NEOP</name>
<reference evidence="2 3" key="1">
    <citation type="submission" date="2017-07" db="EMBL/GenBank/DDBJ databases">
        <authorList>
            <person name="Talla V."/>
            <person name="Backstrom N."/>
        </authorList>
    </citation>
    <scope>NUCLEOTIDE SEQUENCE [LARGE SCALE GENOMIC DNA]</scope>
</reference>
<accession>A0A5E4QMM9</accession>
<evidence type="ECO:0000256" key="1">
    <source>
        <dbReference type="SAM" id="MobiDB-lite"/>
    </source>
</evidence>
<keyword evidence="3" id="KW-1185">Reference proteome</keyword>
<proteinExistence type="predicted"/>
<feature type="compositionally biased region" description="Low complexity" evidence="1">
    <location>
        <begin position="564"/>
        <end position="574"/>
    </location>
</feature>
<feature type="compositionally biased region" description="Basic and acidic residues" evidence="1">
    <location>
        <begin position="1289"/>
        <end position="1301"/>
    </location>
</feature>
<evidence type="ECO:0000313" key="2">
    <source>
        <dbReference type="EMBL" id="VVC98576.1"/>
    </source>
</evidence>
<dbReference type="PANTHER" id="PTHR16166:SF141">
    <property type="entry name" value="INTERMEMBRANE LIPID TRANSFER PROTEIN VPS13D"/>
    <property type="match status" value="1"/>
</dbReference>
<sequence>MCGCVRGLERIGMKPKPTWESCLEQAKKSREYVEICLNILCNPAGTLPPDCKQAKDDFEWNNPLSVLKPLREIAMRRVPKTTPSVAAEDKTGRSVLVRWFPEWWGWYTPEASTNNTSAAASAPEDTHLEHEILDVIADSMDDNTVLRRDALFLLFEFTLHTGSFDLCSDNQNDNMVCARLESRPRAGALAVHASLGAGMIREGLSAMNPAASAASWWRAHHATPAATSNAQNGIKSDEKEPLFQFTYEKRPFGLNCDHKVRVKCQSVEVVWCAEAARWAARWGGAAGAGDAGRAMAHVRDHTRATLRTHYERLLHENRLPNERRSWQVELDISAPQILFVEDLCERDAAVVLVDFGRLRLHNANLSDDDPRTAPYKIELSELQILVGRAERRVLQTHDPQYPSAALCGSLPALVAHLSEHKLSALRRVLAAYTAHNAASASPPTAQTRSAEGEEEQVQDEDSVATENEQSEYSVHNNATLLLLQFAIDQLSLEVQSRGRSIAEVQVCGVRAAVSTRPADTSLSLSVHSLLLVDALQTYGPDFELLVASHKHVGMDTASGSIRGSEPTSPVSPTSPASPEPRAAPTPLALHHALYNLRYSTEQPRPLSPSPSWATGVQSSMTSNNLTAGFNWGTRGTANVWSDGWGSEGPAWAAPGLVDSEALIAVDLCIVKGEADSEDLRIANILFNNLDVIGASRTELTFDFHRLGVLLVRAGVRDGELVAHKIATATVCDARIQATARTSSLVHGRFDVVSLSEEAGLHSRVLSAGRTPAPLAHDSHEAHSQPTDEKALYFTISRDVLPADEDVFAGVTAGEAGAEVTGTGRVSVSVSVRVASVWYTHSGTLLRELQSCLTEFKRYLANLARSIRDAAHDMALGLVHPRADSLYSNPKVSLSMEGVSPRRRTTSLAYSLDEPDRDQRIVLSVSVELESPVVVLPRAARSPQLEVSEELLRQGRASSTNMQQLYETSRGKPVLHDTALHLAITLADGDVKCSVEGAVVGGLHVTASRAQYQQLLDTLRWITDARAAEQHAPDTRLQHERNSTLSEPAVPTLRLDPAVRAAVLAAPLAPPPAPAGHHTPYIVAFELADFTVELLADLGEGERSLVALTFREFHLRHEHLHPYETALQVSLFSITMEDLSKEPDSRHRLLMVSHTAPGPPKAVFVSKSCPDFTRQPDVYSPIPDVPAPTRVPSLPALNVPNTRERVRERQESRCGPTPPCSPVLSAEAESGPPGDCGEDNLVWVSVITRLPQHPHEKSNQFNSLKLVLSIDSWVAVLDFFGVVGDEAESEEKTEATHERENKTQNSGDTNTKDKDVTGIHRTCIWVF</sequence>
<feature type="compositionally biased region" description="Basic and acidic residues" evidence="1">
    <location>
        <begin position="1201"/>
        <end position="1211"/>
    </location>
</feature>
<dbReference type="EMBL" id="FZQP02003667">
    <property type="protein sequence ID" value="VVC98576.1"/>
    <property type="molecule type" value="Genomic_DNA"/>
</dbReference>
<dbReference type="GO" id="GO:0007005">
    <property type="term" value="P:mitochondrion organization"/>
    <property type="evidence" value="ECO:0007669"/>
    <property type="project" value="TreeGrafter"/>
</dbReference>
<feature type="region of interest" description="Disordered" evidence="1">
    <location>
        <begin position="1287"/>
        <end position="1313"/>
    </location>
</feature>
<protein>
    <submittedName>
        <fullName evidence="2">Uncharacterized protein</fullName>
    </submittedName>
</protein>
<dbReference type="GO" id="GO:0006623">
    <property type="term" value="P:protein targeting to vacuole"/>
    <property type="evidence" value="ECO:0007669"/>
    <property type="project" value="TreeGrafter"/>
</dbReference>
<gene>
    <name evidence="2" type="ORF">LSINAPIS_LOCUS9629</name>
</gene>
<feature type="region of interest" description="Disordered" evidence="1">
    <location>
        <begin position="1201"/>
        <end position="1232"/>
    </location>
</feature>
<feature type="region of interest" description="Disordered" evidence="1">
    <location>
        <begin position="436"/>
        <end position="470"/>
    </location>
</feature>
<evidence type="ECO:0000313" key="3">
    <source>
        <dbReference type="Proteomes" id="UP000324832"/>
    </source>
</evidence>
<feature type="region of interest" description="Disordered" evidence="1">
    <location>
        <begin position="556"/>
        <end position="584"/>
    </location>
</feature>
<dbReference type="Proteomes" id="UP000324832">
    <property type="component" value="Unassembled WGS sequence"/>
</dbReference>
<dbReference type="InterPro" id="IPR026847">
    <property type="entry name" value="VPS13"/>
</dbReference>
<organism evidence="2 3">
    <name type="scientific">Leptidea sinapis</name>
    <dbReference type="NCBI Taxonomy" id="189913"/>
    <lineage>
        <taxon>Eukaryota</taxon>
        <taxon>Metazoa</taxon>
        <taxon>Ecdysozoa</taxon>
        <taxon>Arthropoda</taxon>
        <taxon>Hexapoda</taxon>
        <taxon>Insecta</taxon>
        <taxon>Pterygota</taxon>
        <taxon>Neoptera</taxon>
        <taxon>Endopterygota</taxon>
        <taxon>Lepidoptera</taxon>
        <taxon>Glossata</taxon>
        <taxon>Ditrysia</taxon>
        <taxon>Papilionoidea</taxon>
        <taxon>Pieridae</taxon>
        <taxon>Dismorphiinae</taxon>
        <taxon>Leptidea</taxon>
    </lineage>
</organism>